<accession>A0A235BSF1</accession>
<evidence type="ECO:0000256" key="7">
    <source>
        <dbReference type="SAM" id="MobiDB-lite"/>
    </source>
</evidence>
<keyword evidence="3" id="KW-1003">Cell membrane</keyword>
<feature type="transmembrane region" description="Helical" evidence="8">
    <location>
        <begin position="131"/>
        <end position="153"/>
    </location>
</feature>
<dbReference type="PANTHER" id="PTHR23513:SF11">
    <property type="entry name" value="STAPHYLOFERRIN A TRANSPORTER"/>
    <property type="match status" value="1"/>
</dbReference>
<feature type="transmembrane region" description="Helical" evidence="8">
    <location>
        <begin position="189"/>
        <end position="217"/>
    </location>
</feature>
<feature type="region of interest" description="Disordered" evidence="7">
    <location>
        <begin position="1"/>
        <end position="26"/>
    </location>
</feature>
<protein>
    <recommendedName>
        <fullName evidence="9">Major facilitator superfamily (MFS) profile domain-containing protein</fullName>
    </recommendedName>
</protein>
<feature type="transmembrane region" description="Helical" evidence="8">
    <location>
        <begin position="400"/>
        <end position="421"/>
    </location>
</feature>
<feature type="transmembrane region" description="Helical" evidence="8">
    <location>
        <begin position="250"/>
        <end position="272"/>
    </location>
</feature>
<reference evidence="10 11" key="1">
    <citation type="submission" date="2017-07" db="EMBL/GenBank/DDBJ databases">
        <title>Recovery of genomes from metagenomes via a dereplication, aggregation, and scoring strategy.</title>
        <authorList>
            <person name="Sieber C.M."/>
            <person name="Probst A.J."/>
            <person name="Sharrar A."/>
            <person name="Thomas B.C."/>
            <person name="Hess M."/>
            <person name="Tringe S.G."/>
            <person name="Banfield J.F."/>
        </authorList>
    </citation>
    <scope>NUCLEOTIDE SEQUENCE [LARGE SCALE GENOMIC DNA]</scope>
    <source>
        <strain evidence="10">JGI_Cruoil_03_51_56</strain>
    </source>
</reference>
<dbReference type="CDD" id="cd06173">
    <property type="entry name" value="MFS_MefA_like"/>
    <property type="match status" value="1"/>
</dbReference>
<dbReference type="PANTHER" id="PTHR23513">
    <property type="entry name" value="INTEGRAL MEMBRANE EFFLUX PROTEIN-RELATED"/>
    <property type="match status" value="1"/>
</dbReference>
<sequence>MTESERSGDCHPMAEPPRNQTQPAESPLSRTFAALRHRGFRLYWSGNTVSLIGVWMQNIARAWLVLQLTNSPFMVGFETAVSRLPIWLFSLPAGVLADRYSKRNLLLIGQSLQAVLALALAVLAFTGVINIYHILIISGLTGCIIAVNAPVRHSILPELVGKKDLLNAVALNAAVWNGARIIGPSIAGVALGVIGAGGCFAINSASFLTVIIALAFIHIKPVSTEPEKESVWQRIVTGLRFVKAHKDIRVLMVMAAVFSSFGIVYLPLMPVFAKDVFNAGPKGYGIMMAAVGVGALTGLLVLATISKTRHKGLILVFGTLVLSVLLIAFSLVRNFTIGIAVMVGMGFSQSITASLTNTLIQTLAPDHIRGRVMSIFTLCFLGMFPLGSLLGGAIAQKFGAPASTLLGGCAILISLVLVNLLRSQIRRL</sequence>
<dbReference type="AlphaFoldDB" id="A0A235BSF1"/>
<feature type="domain" description="Major facilitator superfamily (MFS) profile" evidence="9">
    <location>
        <begin position="34"/>
        <end position="426"/>
    </location>
</feature>
<dbReference type="InterPro" id="IPR020846">
    <property type="entry name" value="MFS_dom"/>
</dbReference>
<organism evidence="10 11">
    <name type="scientific">candidate division WOR-3 bacterium JGI_Cruoil_03_51_56</name>
    <dbReference type="NCBI Taxonomy" id="1973747"/>
    <lineage>
        <taxon>Bacteria</taxon>
        <taxon>Bacteria division WOR-3</taxon>
    </lineage>
</organism>
<evidence type="ECO:0000256" key="8">
    <source>
        <dbReference type="SAM" id="Phobius"/>
    </source>
</evidence>
<dbReference type="InterPro" id="IPR036259">
    <property type="entry name" value="MFS_trans_sf"/>
</dbReference>
<dbReference type="InterPro" id="IPR010290">
    <property type="entry name" value="TM_effector"/>
</dbReference>
<evidence type="ECO:0000256" key="6">
    <source>
        <dbReference type="ARBA" id="ARBA00023136"/>
    </source>
</evidence>
<feature type="transmembrane region" description="Helical" evidence="8">
    <location>
        <begin position="284"/>
        <end position="305"/>
    </location>
</feature>
<comment type="caution">
    <text evidence="10">The sequence shown here is derived from an EMBL/GenBank/DDBJ whole genome shotgun (WGS) entry which is preliminary data.</text>
</comment>
<proteinExistence type="predicted"/>
<feature type="transmembrane region" description="Helical" evidence="8">
    <location>
        <begin position="312"/>
        <end position="331"/>
    </location>
</feature>
<dbReference type="EMBL" id="NOZP01000120">
    <property type="protein sequence ID" value="OYD15141.1"/>
    <property type="molecule type" value="Genomic_DNA"/>
</dbReference>
<name>A0A235BSF1_UNCW3</name>
<keyword evidence="6 8" id="KW-0472">Membrane</keyword>
<dbReference type="GO" id="GO:0022857">
    <property type="term" value="F:transmembrane transporter activity"/>
    <property type="evidence" value="ECO:0007669"/>
    <property type="project" value="InterPro"/>
</dbReference>
<keyword evidence="5 8" id="KW-1133">Transmembrane helix</keyword>
<evidence type="ECO:0000259" key="9">
    <source>
        <dbReference type="PROSITE" id="PS50850"/>
    </source>
</evidence>
<gene>
    <name evidence="10" type="ORF">CH330_06505</name>
</gene>
<evidence type="ECO:0000256" key="2">
    <source>
        <dbReference type="ARBA" id="ARBA00022448"/>
    </source>
</evidence>
<dbReference type="SUPFAM" id="SSF103473">
    <property type="entry name" value="MFS general substrate transporter"/>
    <property type="match status" value="1"/>
</dbReference>
<dbReference type="PROSITE" id="PS50850">
    <property type="entry name" value="MFS"/>
    <property type="match status" value="1"/>
</dbReference>
<keyword evidence="2" id="KW-0813">Transport</keyword>
<evidence type="ECO:0000313" key="10">
    <source>
        <dbReference type="EMBL" id="OYD15141.1"/>
    </source>
</evidence>
<keyword evidence="4 8" id="KW-0812">Transmembrane</keyword>
<evidence type="ECO:0000256" key="1">
    <source>
        <dbReference type="ARBA" id="ARBA00004651"/>
    </source>
</evidence>
<feature type="transmembrane region" description="Helical" evidence="8">
    <location>
        <begin position="337"/>
        <end position="360"/>
    </location>
</feature>
<evidence type="ECO:0000256" key="5">
    <source>
        <dbReference type="ARBA" id="ARBA00022989"/>
    </source>
</evidence>
<feature type="transmembrane region" description="Helical" evidence="8">
    <location>
        <begin position="372"/>
        <end position="394"/>
    </location>
</feature>
<evidence type="ECO:0000256" key="4">
    <source>
        <dbReference type="ARBA" id="ARBA00022692"/>
    </source>
</evidence>
<evidence type="ECO:0000313" key="11">
    <source>
        <dbReference type="Proteomes" id="UP000215559"/>
    </source>
</evidence>
<dbReference type="GO" id="GO:0005886">
    <property type="term" value="C:plasma membrane"/>
    <property type="evidence" value="ECO:0007669"/>
    <property type="project" value="UniProtKB-SubCell"/>
</dbReference>
<dbReference type="Gene3D" id="1.20.1250.20">
    <property type="entry name" value="MFS general substrate transporter like domains"/>
    <property type="match status" value="1"/>
</dbReference>
<feature type="transmembrane region" description="Helical" evidence="8">
    <location>
        <begin position="104"/>
        <end position="125"/>
    </location>
</feature>
<evidence type="ECO:0000256" key="3">
    <source>
        <dbReference type="ARBA" id="ARBA00022475"/>
    </source>
</evidence>
<comment type="subcellular location">
    <subcellularLocation>
        <location evidence="1">Cell membrane</location>
        <topology evidence="1">Multi-pass membrane protein</topology>
    </subcellularLocation>
</comment>
<dbReference type="Pfam" id="PF05977">
    <property type="entry name" value="MFS_3"/>
    <property type="match status" value="1"/>
</dbReference>
<dbReference type="Proteomes" id="UP000215559">
    <property type="component" value="Unassembled WGS sequence"/>
</dbReference>
<feature type="transmembrane region" description="Helical" evidence="8">
    <location>
        <begin position="42"/>
        <end position="60"/>
    </location>
</feature>